<dbReference type="AlphaFoldDB" id="A0A5Q6S1Z6"/>
<dbReference type="GO" id="GO:0004181">
    <property type="term" value="F:metallocarboxypeptidase activity"/>
    <property type="evidence" value="ECO:0007669"/>
    <property type="project" value="InterPro"/>
</dbReference>
<dbReference type="SMART" id="SM00631">
    <property type="entry name" value="Zn_pept"/>
    <property type="match status" value="1"/>
</dbReference>
<dbReference type="GO" id="GO:0006508">
    <property type="term" value="P:proteolysis"/>
    <property type="evidence" value="ECO:0007669"/>
    <property type="project" value="UniProtKB-KW"/>
</dbReference>
<evidence type="ECO:0000256" key="6">
    <source>
        <dbReference type="ARBA" id="ARBA00023049"/>
    </source>
</evidence>
<dbReference type="PANTHER" id="PTHR11705:SF143">
    <property type="entry name" value="SLL0236 PROTEIN"/>
    <property type="match status" value="1"/>
</dbReference>
<evidence type="ECO:0000256" key="5">
    <source>
        <dbReference type="ARBA" id="ARBA00022833"/>
    </source>
</evidence>
<dbReference type="GO" id="GO:0005615">
    <property type="term" value="C:extracellular space"/>
    <property type="evidence" value="ECO:0007669"/>
    <property type="project" value="TreeGrafter"/>
</dbReference>
<dbReference type="Proteomes" id="UP000307768">
    <property type="component" value="Unassembled WGS sequence"/>
</dbReference>
<comment type="caution">
    <text evidence="10">The sequence shown here is derived from an EMBL/GenBank/DDBJ whole genome shotgun (WGS) entry which is preliminary data.</text>
</comment>
<keyword evidence="6" id="KW-0482">Metalloprotease</keyword>
<evidence type="ECO:0000259" key="8">
    <source>
        <dbReference type="PROSITE" id="PS52035"/>
    </source>
</evidence>
<evidence type="ECO:0000313" key="9">
    <source>
        <dbReference type="EMBL" id="KAA1418048.1"/>
    </source>
</evidence>
<dbReference type="PANTHER" id="PTHR11705">
    <property type="entry name" value="PROTEASE FAMILY M14 CARBOXYPEPTIDASE A,B"/>
    <property type="match status" value="1"/>
</dbReference>
<gene>
    <name evidence="10" type="ORF">FE697_000195</name>
    <name evidence="9" type="ORF">FE697_021695</name>
</gene>
<keyword evidence="5" id="KW-0862">Zinc</keyword>
<name>A0A5Q6S1Z6_9ACTN</name>
<comment type="caution">
    <text evidence="7">Lacks conserved residue(s) required for the propagation of feature annotation.</text>
</comment>
<evidence type="ECO:0000256" key="1">
    <source>
        <dbReference type="ARBA" id="ARBA00001947"/>
    </source>
</evidence>
<evidence type="ECO:0000313" key="10">
    <source>
        <dbReference type="EMBL" id="KAA1424397.1"/>
    </source>
</evidence>
<keyword evidence="3" id="KW-0645">Protease</keyword>
<dbReference type="OrthoDB" id="5240362at2"/>
<evidence type="ECO:0000313" key="11">
    <source>
        <dbReference type="Proteomes" id="UP000307768"/>
    </source>
</evidence>
<reference evidence="10 11" key="1">
    <citation type="submission" date="2019-09" db="EMBL/GenBank/DDBJ databases">
        <title>Mumia zhuanghuii sp. nov. isolated from the intestinal contents of plateau pika (Ochotona curzoniae) in the Qinghai-Tibet plateau of China.</title>
        <authorList>
            <person name="Tian Z."/>
        </authorList>
    </citation>
    <scope>NUCLEOTIDE SEQUENCE [LARGE SCALE GENOMIC DNA]</scope>
    <source>
        <strain evidence="11">350</strain>
        <strain evidence="10">Z350</strain>
    </source>
</reference>
<comment type="cofactor">
    <cofactor evidence="1">
        <name>Zn(2+)</name>
        <dbReference type="ChEBI" id="CHEBI:29105"/>
    </cofactor>
</comment>
<dbReference type="Gene3D" id="3.40.630.10">
    <property type="entry name" value="Zn peptidases"/>
    <property type="match status" value="1"/>
</dbReference>
<protein>
    <submittedName>
        <fullName evidence="10">Carboxypeptidase</fullName>
    </submittedName>
</protein>
<keyword evidence="4" id="KW-0378">Hydrolase</keyword>
<dbReference type="InterPro" id="IPR000834">
    <property type="entry name" value="Peptidase_M14"/>
</dbReference>
<dbReference type="PROSITE" id="PS52035">
    <property type="entry name" value="PEPTIDASE_M14"/>
    <property type="match status" value="1"/>
</dbReference>
<dbReference type="Pfam" id="PF00246">
    <property type="entry name" value="Peptidase_M14"/>
    <property type="match status" value="1"/>
</dbReference>
<dbReference type="SUPFAM" id="SSF53187">
    <property type="entry name" value="Zn-dependent exopeptidases"/>
    <property type="match status" value="1"/>
</dbReference>
<dbReference type="EMBL" id="VDFQ02000008">
    <property type="protein sequence ID" value="KAA1418048.1"/>
    <property type="molecule type" value="Genomic_DNA"/>
</dbReference>
<evidence type="ECO:0000256" key="2">
    <source>
        <dbReference type="ARBA" id="ARBA00005988"/>
    </source>
</evidence>
<evidence type="ECO:0000256" key="3">
    <source>
        <dbReference type="ARBA" id="ARBA00022670"/>
    </source>
</evidence>
<evidence type="ECO:0000256" key="7">
    <source>
        <dbReference type="PROSITE-ProRule" id="PRU01379"/>
    </source>
</evidence>
<accession>A0A5Q6S1Z6</accession>
<dbReference type="EMBL" id="VDFQ02000001">
    <property type="protein sequence ID" value="KAA1424397.1"/>
    <property type="molecule type" value="Genomic_DNA"/>
</dbReference>
<evidence type="ECO:0000256" key="4">
    <source>
        <dbReference type="ARBA" id="ARBA00022801"/>
    </source>
</evidence>
<sequence>MLGVVPHERADPLVAGDAEVAQRVRQSGDATADLAVRAGARAVGRGCDDGCVGIRGRAVLHEPAEAERDVLHGAAHREPPTRCALSHTSVPEVRERDQSRLAVDAGRPYTTATHDVSGVFINLRLHESHRAGNVRKISCGRRRGRQAWRNGRPLGERNTLRTTRLTSRSKVLATAAGAALAASVLVGSGTTAGADQRDDALEKALAAAADDAPPALQTPFEKSGGATWTTHPQSVQFYRQLDQSSERVAVSNVGRTTQGRPLQLVSIGSPAPKAQTEAADGSVAMFVCSVHGNEPSGREACMELARDLATSTDATVTRFLARTTVILINANPDGWVANTRGNADGVDVNRDYLELATPEGRAVTKVIRDWNPDILNDLHEYGPSEYYRTDLLHLWPRNRNVDDQIHGLSQEMSEDYAAAQARSEGYTAGIYGHYVKDGEPFLQVAGDEQVRILRNYAGLVNVVGMLSETATRPLNDEEAADVRVLNNRRVDTNYASALGSTQMVAENRETLARETAAAAERQTELGASQGGVVYFAGQDDMLPTSSSEVEPEPMCGYQITEATFQEVKQALRLHDLKATRNASGRVVSLAQPNRGLVPLIFDERHEFRIAEGTPLETC</sequence>
<proteinExistence type="inferred from homology"/>
<organism evidence="10 11">
    <name type="scientific">Mumia zhuanghuii</name>
    <dbReference type="NCBI Taxonomy" id="2585211"/>
    <lineage>
        <taxon>Bacteria</taxon>
        <taxon>Bacillati</taxon>
        <taxon>Actinomycetota</taxon>
        <taxon>Actinomycetes</taxon>
        <taxon>Propionibacteriales</taxon>
        <taxon>Nocardioidaceae</taxon>
        <taxon>Mumia</taxon>
    </lineage>
</organism>
<comment type="similarity">
    <text evidence="2 7">Belongs to the peptidase M14 family.</text>
</comment>
<feature type="domain" description="Peptidase M14" evidence="8">
    <location>
        <begin position="227"/>
        <end position="466"/>
    </location>
</feature>
<keyword evidence="10" id="KW-0121">Carboxypeptidase</keyword>
<dbReference type="GO" id="GO:0008270">
    <property type="term" value="F:zinc ion binding"/>
    <property type="evidence" value="ECO:0007669"/>
    <property type="project" value="InterPro"/>
</dbReference>